<dbReference type="EMBL" id="FNVD01000015">
    <property type="protein sequence ID" value="SEG19819.1"/>
    <property type="molecule type" value="Genomic_DNA"/>
</dbReference>
<dbReference type="Pfam" id="PF00196">
    <property type="entry name" value="GerE"/>
    <property type="match status" value="1"/>
</dbReference>
<evidence type="ECO:0000256" key="2">
    <source>
        <dbReference type="ARBA" id="ARBA00023125"/>
    </source>
</evidence>
<evidence type="ECO:0000313" key="7">
    <source>
        <dbReference type="Proteomes" id="UP000236742"/>
    </source>
</evidence>
<dbReference type="InterPro" id="IPR000792">
    <property type="entry name" value="Tscrpt_reg_LuxR_C"/>
</dbReference>
<dbReference type="Gene3D" id="1.10.10.10">
    <property type="entry name" value="Winged helix-like DNA-binding domain superfamily/Winged helix DNA-binding domain"/>
    <property type="match status" value="1"/>
</dbReference>
<sequence>MIFFVVSRRALLRDLIASFCAGEGIKVHGVAERLSDIDAPSSDPVVLLHLAHGDRLEAEEIEAFRARYGEARIVILCSRRMYGKLQSLPTGLVEAMVLDDSSLRSLSGVLTLVHEGFMITRAEPHEAGDLDTGSAPDPIEETSEEDDDVGRPRRAASRKTSGALLSRRETAVIRKLCEGASNKDIANALNIGESTVKVHLRACYRKIGVRNRTQAAIWAAKHLHDLSRVN</sequence>
<dbReference type="CDD" id="cd06170">
    <property type="entry name" value="LuxR_C_like"/>
    <property type="match status" value="1"/>
</dbReference>
<dbReference type="SMART" id="SM00421">
    <property type="entry name" value="HTH_LUXR"/>
    <property type="match status" value="1"/>
</dbReference>
<dbReference type="AlphaFoldDB" id="A0A1H5Y6W6"/>
<dbReference type="PANTHER" id="PTHR44688:SF25">
    <property type="entry name" value="HTH LUXR-TYPE DOMAIN-CONTAINING PROTEIN"/>
    <property type="match status" value="1"/>
</dbReference>
<keyword evidence="3" id="KW-0804">Transcription</keyword>
<dbReference type="InterPro" id="IPR016032">
    <property type="entry name" value="Sig_transdc_resp-reg_C-effctor"/>
</dbReference>
<proteinExistence type="predicted"/>
<feature type="compositionally biased region" description="Acidic residues" evidence="4">
    <location>
        <begin position="138"/>
        <end position="148"/>
    </location>
</feature>
<dbReference type="PRINTS" id="PR00038">
    <property type="entry name" value="HTHLUXR"/>
</dbReference>
<reference evidence="6 7" key="1">
    <citation type="submission" date="2016-10" db="EMBL/GenBank/DDBJ databases">
        <authorList>
            <person name="de Groot N.N."/>
        </authorList>
    </citation>
    <scope>NUCLEOTIDE SEQUENCE [LARGE SCALE GENOMIC DNA]</scope>
    <source>
        <strain evidence="6 7">DSM 23413</strain>
    </source>
</reference>
<dbReference type="Proteomes" id="UP000236742">
    <property type="component" value="Unassembled WGS sequence"/>
</dbReference>
<evidence type="ECO:0000256" key="1">
    <source>
        <dbReference type="ARBA" id="ARBA00023015"/>
    </source>
</evidence>
<name>A0A1H5Y6W6_9RHOB</name>
<organism evidence="6 7">
    <name type="scientific">Jhaorihella thermophila</name>
    <dbReference type="NCBI Taxonomy" id="488547"/>
    <lineage>
        <taxon>Bacteria</taxon>
        <taxon>Pseudomonadati</taxon>
        <taxon>Pseudomonadota</taxon>
        <taxon>Alphaproteobacteria</taxon>
        <taxon>Rhodobacterales</taxon>
        <taxon>Paracoccaceae</taxon>
        <taxon>Jhaorihella</taxon>
    </lineage>
</organism>
<protein>
    <submittedName>
        <fullName evidence="6">DNA-binding response regulator, NarL/FixJ family, contains REC and HTH domains</fullName>
    </submittedName>
</protein>
<feature type="domain" description="HTH luxR-type" evidence="5">
    <location>
        <begin position="158"/>
        <end position="223"/>
    </location>
</feature>
<keyword evidence="2 6" id="KW-0238">DNA-binding</keyword>
<evidence type="ECO:0000256" key="4">
    <source>
        <dbReference type="SAM" id="MobiDB-lite"/>
    </source>
</evidence>
<feature type="region of interest" description="Disordered" evidence="4">
    <location>
        <begin position="123"/>
        <end position="162"/>
    </location>
</feature>
<evidence type="ECO:0000259" key="5">
    <source>
        <dbReference type="PROSITE" id="PS50043"/>
    </source>
</evidence>
<evidence type="ECO:0000313" key="6">
    <source>
        <dbReference type="EMBL" id="SEG19819.1"/>
    </source>
</evidence>
<dbReference type="GO" id="GO:0003677">
    <property type="term" value="F:DNA binding"/>
    <property type="evidence" value="ECO:0007669"/>
    <property type="project" value="UniProtKB-KW"/>
</dbReference>
<dbReference type="PROSITE" id="PS50043">
    <property type="entry name" value="HTH_LUXR_2"/>
    <property type="match status" value="1"/>
</dbReference>
<keyword evidence="1" id="KW-0805">Transcription regulation</keyword>
<gene>
    <name evidence="6" type="ORF">SAMN05421751_11527</name>
</gene>
<dbReference type="SUPFAM" id="SSF46894">
    <property type="entry name" value="C-terminal effector domain of the bipartite response regulators"/>
    <property type="match status" value="1"/>
</dbReference>
<dbReference type="InterPro" id="IPR036388">
    <property type="entry name" value="WH-like_DNA-bd_sf"/>
</dbReference>
<keyword evidence="7" id="KW-1185">Reference proteome</keyword>
<accession>A0A1H5Y6W6</accession>
<evidence type="ECO:0000256" key="3">
    <source>
        <dbReference type="ARBA" id="ARBA00023163"/>
    </source>
</evidence>
<dbReference type="PANTHER" id="PTHR44688">
    <property type="entry name" value="DNA-BINDING TRANSCRIPTIONAL ACTIVATOR DEVR_DOSR"/>
    <property type="match status" value="1"/>
</dbReference>
<dbReference type="GO" id="GO:0006355">
    <property type="term" value="P:regulation of DNA-templated transcription"/>
    <property type="evidence" value="ECO:0007669"/>
    <property type="project" value="InterPro"/>
</dbReference>